<comment type="similarity">
    <text evidence="1">Belongs to the 'phage' integrase family.</text>
</comment>
<evidence type="ECO:0000256" key="3">
    <source>
        <dbReference type="ARBA" id="ARBA00023125"/>
    </source>
</evidence>
<organism evidence="6 7">
    <name type="scientific">Sedimenticola selenatireducens</name>
    <dbReference type="NCBI Taxonomy" id="191960"/>
    <lineage>
        <taxon>Bacteria</taxon>
        <taxon>Pseudomonadati</taxon>
        <taxon>Pseudomonadota</taxon>
        <taxon>Gammaproteobacteria</taxon>
        <taxon>Chromatiales</taxon>
        <taxon>Sedimenticolaceae</taxon>
        <taxon>Sedimenticola</taxon>
    </lineage>
</organism>
<evidence type="ECO:0000313" key="7">
    <source>
        <dbReference type="Proteomes" id="UP000235015"/>
    </source>
</evidence>
<dbReference type="InterPro" id="IPR010998">
    <property type="entry name" value="Integrase_recombinase_N"/>
</dbReference>
<gene>
    <name evidence="6" type="ORF">C0630_19395</name>
</gene>
<dbReference type="Gene3D" id="1.10.443.10">
    <property type="entry name" value="Intergrase catalytic core"/>
    <property type="match status" value="1"/>
</dbReference>
<evidence type="ECO:0000256" key="4">
    <source>
        <dbReference type="ARBA" id="ARBA00023172"/>
    </source>
</evidence>
<dbReference type="InterPro" id="IPR046668">
    <property type="entry name" value="DUF6538"/>
</dbReference>
<keyword evidence="2" id="KW-0229">DNA integration</keyword>
<dbReference type="SUPFAM" id="SSF56349">
    <property type="entry name" value="DNA breaking-rejoining enzymes"/>
    <property type="match status" value="1"/>
</dbReference>
<dbReference type="Proteomes" id="UP000235015">
    <property type="component" value="Unassembled WGS sequence"/>
</dbReference>
<dbReference type="GO" id="GO:0006310">
    <property type="term" value="P:DNA recombination"/>
    <property type="evidence" value="ECO:0007669"/>
    <property type="project" value="UniProtKB-KW"/>
</dbReference>
<proteinExistence type="inferred from homology"/>
<dbReference type="PROSITE" id="PS51898">
    <property type="entry name" value="TYR_RECOMBINASE"/>
    <property type="match status" value="1"/>
</dbReference>
<evidence type="ECO:0000256" key="1">
    <source>
        <dbReference type="ARBA" id="ARBA00008857"/>
    </source>
</evidence>
<accession>A0A2N6CRA0</accession>
<dbReference type="AlphaFoldDB" id="A0A2N6CRA0"/>
<dbReference type="PANTHER" id="PTHR30349">
    <property type="entry name" value="PHAGE INTEGRASE-RELATED"/>
    <property type="match status" value="1"/>
</dbReference>
<dbReference type="InterPro" id="IPR050090">
    <property type="entry name" value="Tyrosine_recombinase_XerCD"/>
</dbReference>
<dbReference type="CDD" id="cd01184">
    <property type="entry name" value="INT_C_like_1"/>
    <property type="match status" value="1"/>
</dbReference>
<dbReference type="EMBL" id="PKUN01000031">
    <property type="protein sequence ID" value="PLX59591.1"/>
    <property type="molecule type" value="Genomic_DNA"/>
</dbReference>
<sequence>MVLLYPKVHFLGTKGCLMRTHKTAPPYTQLRSSGYYFRFSVPESFRASLHQRELKYSLRTNSKLTAKHRAARLAGLLHEVFQTVSPDDLSPKQIRDLVMKELARWLRNHKDWELSDSPRTPAQAATLVKAYEATAADYRTMLATGDFGPLENETRELLQTQGTELPPAALHPLAPPPTTPEAATLLHQARSTARELAEAHLEFFNVLAHRRQGDYGYERRLFDSGSHNPQSGVALSLEQTPLLSVLWPTYVKDKKASGEWKPDTAAGHESFFVEFLEVVGDLPVGEVTRETIKKYREALQQLPKSAKKKRDYRNKSIAELLSMDIPEKDRLSPRTINERLIRAITFFKWCVKEAEVITNNPAEGISVKSRSKSREPFTLNELQLLFNSDEYAKGKHRKSWQFWSPLLALYTGARQNEIAQLRVLDIRDQDGVTLINITDEAEGASIKSDAGFRQTPVHAELINIGFLEYVEALRKAGEEQLFPDLNSGNHRPGHTVSAWFNRDEKRAPGYLVRCGIDKRDGKKVFHSFRNTVINRLMNDANVPLERVQFLVGHEHSSMGATQSYYKGTLANSIDAIQRLDYGLDHSPLQGQWRKYIPDTE</sequence>
<dbReference type="GO" id="GO:0003677">
    <property type="term" value="F:DNA binding"/>
    <property type="evidence" value="ECO:0007669"/>
    <property type="project" value="UniProtKB-KW"/>
</dbReference>
<dbReference type="PANTHER" id="PTHR30349:SF41">
    <property type="entry name" value="INTEGRASE_RECOMBINASE PROTEIN MJ0367-RELATED"/>
    <property type="match status" value="1"/>
</dbReference>
<evidence type="ECO:0000313" key="6">
    <source>
        <dbReference type="EMBL" id="PLX59591.1"/>
    </source>
</evidence>
<reference evidence="6 7" key="1">
    <citation type="submission" date="2017-11" db="EMBL/GenBank/DDBJ databases">
        <title>Genome-resolved metagenomics identifies genetic mobility, metabolic interactions, and unexpected diversity in perchlorate-reducing communities.</title>
        <authorList>
            <person name="Barnum T.P."/>
            <person name="Figueroa I.A."/>
            <person name="Carlstrom C.I."/>
            <person name="Lucas L.N."/>
            <person name="Engelbrektson A.L."/>
            <person name="Coates J.D."/>
        </authorList>
    </citation>
    <scope>NUCLEOTIDE SEQUENCE [LARGE SCALE GENOMIC DNA]</scope>
    <source>
        <strain evidence="6">BM301</strain>
    </source>
</reference>
<dbReference type="InterPro" id="IPR002104">
    <property type="entry name" value="Integrase_catalytic"/>
</dbReference>
<protein>
    <recommendedName>
        <fullName evidence="5">Tyr recombinase domain-containing protein</fullName>
    </recommendedName>
</protein>
<dbReference type="Gene3D" id="1.10.150.130">
    <property type="match status" value="1"/>
</dbReference>
<evidence type="ECO:0000259" key="5">
    <source>
        <dbReference type="PROSITE" id="PS51898"/>
    </source>
</evidence>
<keyword evidence="3" id="KW-0238">DNA-binding</keyword>
<keyword evidence="4" id="KW-0233">DNA recombination</keyword>
<dbReference type="Pfam" id="PF20172">
    <property type="entry name" value="DUF6538"/>
    <property type="match status" value="1"/>
</dbReference>
<dbReference type="InterPro" id="IPR011010">
    <property type="entry name" value="DNA_brk_join_enz"/>
</dbReference>
<dbReference type="GO" id="GO:0015074">
    <property type="term" value="P:DNA integration"/>
    <property type="evidence" value="ECO:0007669"/>
    <property type="project" value="UniProtKB-KW"/>
</dbReference>
<feature type="domain" description="Tyr recombinase" evidence="5">
    <location>
        <begin position="372"/>
        <end position="577"/>
    </location>
</feature>
<dbReference type="Pfam" id="PF00589">
    <property type="entry name" value="Phage_integrase"/>
    <property type="match status" value="1"/>
</dbReference>
<comment type="caution">
    <text evidence="6">The sequence shown here is derived from an EMBL/GenBank/DDBJ whole genome shotgun (WGS) entry which is preliminary data.</text>
</comment>
<evidence type="ECO:0000256" key="2">
    <source>
        <dbReference type="ARBA" id="ARBA00022908"/>
    </source>
</evidence>
<name>A0A2N6CRA0_9GAMM</name>
<dbReference type="InterPro" id="IPR013762">
    <property type="entry name" value="Integrase-like_cat_sf"/>
</dbReference>